<dbReference type="Gene3D" id="3.30.950.30">
    <property type="entry name" value="Schlafen, AAA domain"/>
    <property type="match status" value="1"/>
</dbReference>
<dbReference type="Gene3D" id="3.30.565.60">
    <property type="match status" value="1"/>
</dbReference>
<dbReference type="STRING" id="1862672.BO225_07065"/>
<dbReference type="AlphaFoldDB" id="A0A1U7NM72"/>
<proteinExistence type="predicted"/>
<protein>
    <submittedName>
        <fullName evidence="2">AAA family ATPase</fullName>
    </submittedName>
</protein>
<gene>
    <name evidence="2" type="ORF">BO225_07065</name>
</gene>
<dbReference type="RefSeq" id="WP_076341570.1">
    <property type="nucleotide sequence ID" value="NZ_CAMRDH010000044.1"/>
</dbReference>
<dbReference type="EMBL" id="MPKA01000067">
    <property type="protein sequence ID" value="OLU46233.1"/>
    <property type="molecule type" value="Genomic_DNA"/>
</dbReference>
<evidence type="ECO:0000313" key="3">
    <source>
        <dbReference type="Proteomes" id="UP000186705"/>
    </source>
</evidence>
<dbReference type="GeneID" id="78275701"/>
<dbReference type="OrthoDB" id="9813719at2"/>
<comment type="caution">
    <text evidence="2">The sequence shown here is derived from an EMBL/GenBank/DDBJ whole genome shotgun (WGS) entry which is preliminary data.</text>
</comment>
<dbReference type="PANTHER" id="PTHR30595:SF6">
    <property type="entry name" value="SCHLAFEN ALBA-2 DOMAIN-CONTAINING PROTEIN"/>
    <property type="match status" value="1"/>
</dbReference>
<dbReference type="InterPro" id="IPR038461">
    <property type="entry name" value="Schlafen_AlbA_2_dom_sf"/>
</dbReference>
<dbReference type="InterPro" id="IPR007421">
    <property type="entry name" value="Schlafen_AlbA_2_dom"/>
</dbReference>
<dbReference type="Proteomes" id="UP000186705">
    <property type="component" value="Unassembled WGS sequence"/>
</dbReference>
<dbReference type="Pfam" id="PF04326">
    <property type="entry name" value="SLFN_AlbA_2"/>
    <property type="match status" value="1"/>
</dbReference>
<dbReference type="Pfam" id="PF13749">
    <property type="entry name" value="HATPase_c_4"/>
    <property type="match status" value="1"/>
</dbReference>
<evidence type="ECO:0000313" key="2">
    <source>
        <dbReference type="EMBL" id="OLU46233.1"/>
    </source>
</evidence>
<dbReference type="InterPro" id="IPR038475">
    <property type="entry name" value="RecG_C_sf"/>
</dbReference>
<accession>A0A1U7NM72</accession>
<organism evidence="2 3">
    <name type="scientific">Dubosiella newyorkensis</name>
    <dbReference type="NCBI Taxonomy" id="1862672"/>
    <lineage>
        <taxon>Bacteria</taxon>
        <taxon>Bacillati</taxon>
        <taxon>Bacillota</taxon>
        <taxon>Erysipelotrichia</taxon>
        <taxon>Erysipelotrichales</taxon>
        <taxon>Erysipelotrichaceae</taxon>
        <taxon>Dubosiella</taxon>
    </lineage>
</organism>
<feature type="domain" description="Schlafen AlbA-2" evidence="1">
    <location>
        <begin position="3"/>
        <end position="106"/>
    </location>
</feature>
<dbReference type="PANTHER" id="PTHR30595">
    <property type="entry name" value="GLPR-RELATED TRANSCRIPTIONAL REPRESSOR"/>
    <property type="match status" value="1"/>
</dbReference>
<keyword evidence="3" id="KW-1185">Reference proteome</keyword>
<evidence type="ECO:0000259" key="1">
    <source>
        <dbReference type="Pfam" id="PF04326"/>
    </source>
</evidence>
<name>A0A1U7NM72_9FIRM</name>
<sequence>MKENKNLEWKEKMTPQYLKTVSAFSNYEGGIIVFGMNDQGKVVPISNPEELCLNIENQINDNIHPQPEYSLEVLENATIELHVQKGEHTPYRYKGKAYKRNDTATIEVDDLELSRLILEGKNLEFEELPSQKEDLTFSTLAEYLRQTLGIQEMNENVLKSLELYDKHQKYNLAAEILADRNTFPGIDVAVFGKDENIIWKRVSFVNQSILLQYDQVAQIYKEQYQYETITGFEREKIELVPEVAFREAIANALIHRVWDSKRNIQVSMFEDRIEILSPGGLPSEITKEEFLGKHGSVLRNRILGNIFFRLKLVEIFGTGIYRIRQAYENSITQPTFLISEHSILIALPLFKDHIELSEDESIICEQLSPTRIHTMSQIMKISPFSRTKTRTILNHLIEKNIVEKTGVGRSTGYLLSKSI</sequence>
<reference evidence="2 3" key="1">
    <citation type="submission" date="2016-11" db="EMBL/GenBank/DDBJ databases">
        <title>Description of two novel members of the family Erysipelotrichaceae: Ileibacterium lipovorans gen. nov., sp. nov. and Dubosiella newyorkensis, gen. nov., sp. nov.</title>
        <authorList>
            <person name="Cox L.M."/>
            <person name="Sohn J."/>
            <person name="Tyrrell K.L."/>
            <person name="Citron D.M."/>
            <person name="Lawson P.A."/>
            <person name="Patel N.B."/>
            <person name="Iizumi T."/>
            <person name="Perez-Perez G.I."/>
            <person name="Goldstein E.J."/>
            <person name="Blaser M.J."/>
        </authorList>
    </citation>
    <scope>NUCLEOTIDE SEQUENCE [LARGE SCALE GENOMIC DNA]</scope>
    <source>
        <strain evidence="2 3">NYU-BL-A4</strain>
    </source>
</reference>